<protein>
    <recommendedName>
        <fullName evidence="3">LysM domain-containing protein</fullName>
    </recommendedName>
</protein>
<dbReference type="InterPro" id="IPR036779">
    <property type="entry name" value="LysM_dom_sf"/>
</dbReference>
<evidence type="ECO:0000259" key="3">
    <source>
        <dbReference type="PROSITE" id="PS51782"/>
    </source>
</evidence>
<dbReference type="SMART" id="SM00257">
    <property type="entry name" value="LysM"/>
    <property type="match status" value="1"/>
</dbReference>
<comment type="caution">
    <text evidence="4">The sequence shown here is derived from an EMBL/GenBank/DDBJ whole genome shotgun (WGS) entry which is preliminary data.</text>
</comment>
<dbReference type="Proteomes" id="UP000320333">
    <property type="component" value="Unassembled WGS sequence"/>
</dbReference>
<dbReference type="SUPFAM" id="SSF54106">
    <property type="entry name" value="LysM domain"/>
    <property type="match status" value="1"/>
</dbReference>
<dbReference type="Pfam" id="PF01476">
    <property type="entry name" value="LysM"/>
    <property type="match status" value="1"/>
</dbReference>
<evidence type="ECO:0000313" key="5">
    <source>
        <dbReference type="Proteomes" id="UP000320333"/>
    </source>
</evidence>
<reference evidence="4 5" key="1">
    <citation type="journal article" date="2019" name="Sci. Rep.">
        <title>Comparative genomics of chytrid fungi reveal insights into the obligate biotrophic and pathogenic lifestyle of Synchytrium endobioticum.</title>
        <authorList>
            <person name="van de Vossenberg B.T.L.H."/>
            <person name="Warris S."/>
            <person name="Nguyen H.D.T."/>
            <person name="van Gent-Pelzer M.P.E."/>
            <person name="Joly D.L."/>
            <person name="van de Geest H.C."/>
            <person name="Bonants P.J.M."/>
            <person name="Smith D.S."/>
            <person name="Levesque C.A."/>
            <person name="van der Lee T.A.J."/>
        </authorList>
    </citation>
    <scope>NUCLEOTIDE SEQUENCE [LARGE SCALE GENOMIC DNA]</scope>
    <source>
        <strain evidence="4 5">CBS 675.73</strain>
    </source>
</reference>
<accession>A0A507F9M3</accession>
<sequence>MNSVCAVIFLAACLASLASALSSDCTASSCLAPSTSNPAMVLNLSDITATTMSPTSVTGGSSSITADLQNPNGAPDFYRTTNPSPSATVFIPEAIIVTPPPVPAVDALNPNGLPNIYIPSATTTASASVDNSSSDRPIATTTANTSINTAEANSLSNEPSNTASATNNIYFPAASNPTSFPDNIYFPTAPDSSDSSGKEYFPSDSRNTGSTAVFVKTIKSQEASIPRNMPPTPMEKTGCSGTMHTIQAGDYCSTIAEKYGASVSDLVYVNQDSCGGENRLKLQVGDTLCIVPHIADDEGPSMLAGEVNAADFLKKNPCNGGHVDLVLAGATCEVIARKYELELGEVEAANVGFCAVMEVADAICIPRK</sequence>
<dbReference type="Gene3D" id="3.10.350.10">
    <property type="entry name" value="LysM domain"/>
    <property type="match status" value="1"/>
</dbReference>
<name>A0A507F9M3_9FUNG</name>
<feature type="compositionally biased region" description="Low complexity" evidence="1">
    <location>
        <begin position="138"/>
        <end position="154"/>
    </location>
</feature>
<dbReference type="PROSITE" id="PS51782">
    <property type="entry name" value="LYSM"/>
    <property type="match status" value="1"/>
</dbReference>
<organism evidence="4 5">
    <name type="scientific">Chytriomyces confervae</name>
    <dbReference type="NCBI Taxonomy" id="246404"/>
    <lineage>
        <taxon>Eukaryota</taxon>
        <taxon>Fungi</taxon>
        <taxon>Fungi incertae sedis</taxon>
        <taxon>Chytridiomycota</taxon>
        <taxon>Chytridiomycota incertae sedis</taxon>
        <taxon>Chytridiomycetes</taxon>
        <taxon>Chytridiales</taxon>
        <taxon>Chytriomycetaceae</taxon>
        <taxon>Chytriomyces</taxon>
    </lineage>
</organism>
<dbReference type="CDD" id="cd00118">
    <property type="entry name" value="LysM"/>
    <property type="match status" value="1"/>
</dbReference>
<dbReference type="OrthoDB" id="5985073at2759"/>
<evidence type="ECO:0000313" key="4">
    <source>
        <dbReference type="EMBL" id="TPX71978.1"/>
    </source>
</evidence>
<proteinExistence type="predicted"/>
<dbReference type="AlphaFoldDB" id="A0A507F9M3"/>
<feature type="domain" description="LysM" evidence="3">
    <location>
        <begin position="242"/>
        <end position="290"/>
    </location>
</feature>
<evidence type="ECO:0000256" key="2">
    <source>
        <dbReference type="SAM" id="SignalP"/>
    </source>
</evidence>
<keyword evidence="2" id="KW-0732">Signal</keyword>
<feature type="region of interest" description="Disordered" evidence="1">
    <location>
        <begin position="124"/>
        <end position="161"/>
    </location>
</feature>
<keyword evidence="5" id="KW-1185">Reference proteome</keyword>
<dbReference type="EMBL" id="QEAP01000237">
    <property type="protein sequence ID" value="TPX71978.1"/>
    <property type="molecule type" value="Genomic_DNA"/>
</dbReference>
<evidence type="ECO:0000256" key="1">
    <source>
        <dbReference type="SAM" id="MobiDB-lite"/>
    </source>
</evidence>
<feature type="chain" id="PRO_5021301675" description="LysM domain-containing protein" evidence="2">
    <location>
        <begin position="21"/>
        <end position="368"/>
    </location>
</feature>
<dbReference type="InterPro" id="IPR018392">
    <property type="entry name" value="LysM"/>
</dbReference>
<gene>
    <name evidence="4" type="ORF">CcCBS67573_g06015</name>
</gene>
<feature type="signal peptide" evidence="2">
    <location>
        <begin position="1"/>
        <end position="20"/>
    </location>
</feature>
<feature type="compositionally biased region" description="Polar residues" evidence="1">
    <location>
        <begin position="124"/>
        <end position="135"/>
    </location>
</feature>